<comment type="similarity">
    <text evidence="2">Belongs to the Fur family.</text>
</comment>
<feature type="binding site" evidence="11">
    <location>
        <position position="104"/>
    </location>
    <ligand>
        <name>Zn(2+)</name>
        <dbReference type="ChEBI" id="CHEBI:29105"/>
    </ligand>
</feature>
<evidence type="ECO:0000256" key="7">
    <source>
        <dbReference type="ARBA" id="ARBA00023004"/>
    </source>
</evidence>
<dbReference type="Pfam" id="PF01475">
    <property type="entry name" value="FUR"/>
    <property type="match status" value="1"/>
</dbReference>
<evidence type="ECO:0000256" key="5">
    <source>
        <dbReference type="ARBA" id="ARBA00022723"/>
    </source>
</evidence>
<dbReference type="OrthoDB" id="5242893at2"/>
<keyword evidence="10" id="KW-0804">Transcription</keyword>
<organism evidence="13 14">
    <name type="scientific">Ornithinimicrobium avium</name>
    <dbReference type="NCBI Taxonomy" id="2283195"/>
    <lineage>
        <taxon>Bacteria</taxon>
        <taxon>Bacillati</taxon>
        <taxon>Actinomycetota</taxon>
        <taxon>Actinomycetes</taxon>
        <taxon>Micrococcales</taxon>
        <taxon>Ornithinimicrobiaceae</taxon>
        <taxon>Ornithinimicrobium</taxon>
    </lineage>
</organism>
<evidence type="ECO:0000256" key="11">
    <source>
        <dbReference type="PIRSR" id="PIRSR602481-1"/>
    </source>
</evidence>
<evidence type="ECO:0000256" key="4">
    <source>
        <dbReference type="ARBA" id="ARBA00022491"/>
    </source>
</evidence>
<proteinExistence type="inferred from homology"/>
<keyword evidence="3" id="KW-0963">Cytoplasm</keyword>
<keyword evidence="8" id="KW-0805">Transcription regulation</keyword>
<feature type="binding site" evidence="11">
    <location>
        <position position="146"/>
    </location>
    <ligand>
        <name>Zn(2+)</name>
        <dbReference type="ChEBI" id="CHEBI:29105"/>
    </ligand>
</feature>
<keyword evidence="14" id="KW-1185">Reference proteome</keyword>
<name>A0A345NJ38_9MICO</name>
<dbReference type="Gene3D" id="1.10.10.10">
    <property type="entry name" value="Winged helix-like DNA-binding domain superfamily/Winged helix DNA-binding domain"/>
    <property type="match status" value="1"/>
</dbReference>
<dbReference type="GO" id="GO:0005737">
    <property type="term" value="C:cytoplasm"/>
    <property type="evidence" value="ECO:0007669"/>
    <property type="project" value="UniProtKB-SubCell"/>
</dbReference>
<dbReference type="PANTHER" id="PTHR33202:SF18">
    <property type="entry name" value="TRANSCRIPTIONAL REGULATOR FURA"/>
    <property type="match status" value="1"/>
</dbReference>
<evidence type="ECO:0000256" key="12">
    <source>
        <dbReference type="SAM" id="MobiDB-lite"/>
    </source>
</evidence>
<protein>
    <submittedName>
        <fullName evidence="13">Transcriptional repressor</fullName>
    </submittedName>
</protein>
<reference evidence="13 14" key="1">
    <citation type="submission" date="2018-07" db="EMBL/GenBank/DDBJ databases">
        <title>Complete genome sequencing of Ornithinimicrobium sp. AMA3305.</title>
        <authorList>
            <person name="Bae J.-W."/>
        </authorList>
    </citation>
    <scope>NUCLEOTIDE SEQUENCE [LARGE SCALE GENOMIC DNA]</scope>
    <source>
        <strain evidence="13 14">AMA3305</strain>
    </source>
</reference>
<dbReference type="KEGG" id="orn:DV701_01715"/>
<evidence type="ECO:0000256" key="3">
    <source>
        <dbReference type="ARBA" id="ARBA00022490"/>
    </source>
</evidence>
<dbReference type="AlphaFoldDB" id="A0A345NJ38"/>
<dbReference type="InterPro" id="IPR043135">
    <property type="entry name" value="Fur_C"/>
</dbReference>
<keyword evidence="9" id="KW-0238">DNA-binding</keyword>
<feature type="compositionally biased region" description="Basic and acidic residues" evidence="12">
    <location>
        <begin position="159"/>
        <end position="177"/>
    </location>
</feature>
<dbReference type="Gene3D" id="3.30.1490.190">
    <property type="match status" value="1"/>
</dbReference>
<gene>
    <name evidence="13" type="ORF">DV701_01715</name>
</gene>
<dbReference type="RefSeq" id="WP_114926812.1">
    <property type="nucleotide sequence ID" value="NZ_CP031229.1"/>
</dbReference>
<dbReference type="PANTHER" id="PTHR33202">
    <property type="entry name" value="ZINC UPTAKE REGULATION PROTEIN"/>
    <property type="match status" value="1"/>
</dbReference>
<evidence type="ECO:0000313" key="14">
    <source>
        <dbReference type="Proteomes" id="UP000253790"/>
    </source>
</evidence>
<dbReference type="EMBL" id="CP031229">
    <property type="protein sequence ID" value="AXH95046.1"/>
    <property type="molecule type" value="Genomic_DNA"/>
</dbReference>
<evidence type="ECO:0000256" key="6">
    <source>
        <dbReference type="ARBA" id="ARBA00022833"/>
    </source>
</evidence>
<evidence type="ECO:0000313" key="13">
    <source>
        <dbReference type="EMBL" id="AXH95046.1"/>
    </source>
</evidence>
<feature type="binding site" evidence="11">
    <location>
        <position position="149"/>
    </location>
    <ligand>
        <name>Zn(2+)</name>
        <dbReference type="ChEBI" id="CHEBI:29105"/>
    </ligand>
</feature>
<evidence type="ECO:0000256" key="1">
    <source>
        <dbReference type="ARBA" id="ARBA00004496"/>
    </source>
</evidence>
<dbReference type="InterPro" id="IPR036388">
    <property type="entry name" value="WH-like_DNA-bd_sf"/>
</dbReference>
<keyword evidence="4" id="KW-0678">Repressor</keyword>
<feature type="binding site" evidence="11">
    <location>
        <position position="107"/>
    </location>
    <ligand>
        <name>Zn(2+)</name>
        <dbReference type="ChEBI" id="CHEBI:29105"/>
    </ligand>
</feature>
<evidence type="ECO:0000256" key="2">
    <source>
        <dbReference type="ARBA" id="ARBA00007957"/>
    </source>
</evidence>
<dbReference type="GO" id="GO:0008270">
    <property type="term" value="F:zinc ion binding"/>
    <property type="evidence" value="ECO:0007669"/>
    <property type="project" value="TreeGrafter"/>
</dbReference>
<evidence type="ECO:0000256" key="8">
    <source>
        <dbReference type="ARBA" id="ARBA00023015"/>
    </source>
</evidence>
<dbReference type="GO" id="GO:0003700">
    <property type="term" value="F:DNA-binding transcription factor activity"/>
    <property type="evidence" value="ECO:0007669"/>
    <property type="project" value="InterPro"/>
</dbReference>
<dbReference type="GO" id="GO:0045892">
    <property type="term" value="P:negative regulation of DNA-templated transcription"/>
    <property type="evidence" value="ECO:0007669"/>
    <property type="project" value="TreeGrafter"/>
</dbReference>
<comment type="cofactor">
    <cofactor evidence="11">
        <name>Zn(2+)</name>
        <dbReference type="ChEBI" id="CHEBI:29105"/>
    </cofactor>
    <text evidence="11">Binds 1 zinc ion per subunit.</text>
</comment>
<dbReference type="GO" id="GO:1900376">
    <property type="term" value="P:regulation of secondary metabolite biosynthetic process"/>
    <property type="evidence" value="ECO:0007669"/>
    <property type="project" value="TreeGrafter"/>
</dbReference>
<dbReference type="InterPro" id="IPR002481">
    <property type="entry name" value="FUR"/>
</dbReference>
<sequence length="177" mass="19457">MVRTTERQRAARSASAPEQLLRDVGLRVTVPRLTVLDVVAEHPHADVSTVLERTRQRTAGVSVQGVYDVLTALTAAGLLRRLQPGQSAARYELDRGDNHHHVVCRECRTIRDVPCTTGSPPCLDASRPEAAGFAVDEAEVIFWGRCAACRAADGPGTTREQDPHEQTPRKTEKKEKE</sequence>
<keyword evidence="6 11" id="KW-0862">Zinc</keyword>
<evidence type="ECO:0000256" key="10">
    <source>
        <dbReference type="ARBA" id="ARBA00023163"/>
    </source>
</evidence>
<keyword evidence="7" id="KW-0408">Iron</keyword>
<dbReference type="CDD" id="cd07153">
    <property type="entry name" value="Fur_like"/>
    <property type="match status" value="1"/>
</dbReference>
<comment type="subcellular location">
    <subcellularLocation>
        <location evidence="1">Cytoplasm</location>
    </subcellularLocation>
</comment>
<dbReference type="InterPro" id="IPR036390">
    <property type="entry name" value="WH_DNA-bd_sf"/>
</dbReference>
<dbReference type="Proteomes" id="UP000253790">
    <property type="component" value="Chromosome"/>
</dbReference>
<dbReference type="SUPFAM" id="SSF46785">
    <property type="entry name" value="Winged helix' DNA-binding domain"/>
    <property type="match status" value="1"/>
</dbReference>
<dbReference type="GO" id="GO:0000976">
    <property type="term" value="F:transcription cis-regulatory region binding"/>
    <property type="evidence" value="ECO:0007669"/>
    <property type="project" value="TreeGrafter"/>
</dbReference>
<accession>A0A345NJ38</accession>
<feature type="region of interest" description="Disordered" evidence="12">
    <location>
        <begin position="152"/>
        <end position="177"/>
    </location>
</feature>
<evidence type="ECO:0000256" key="9">
    <source>
        <dbReference type="ARBA" id="ARBA00023125"/>
    </source>
</evidence>
<keyword evidence="5 11" id="KW-0479">Metal-binding</keyword>